<evidence type="ECO:0000313" key="1">
    <source>
        <dbReference type="EMBL" id="JAH32506.1"/>
    </source>
</evidence>
<proteinExistence type="predicted"/>
<name>A0A0E9RTR2_ANGAN</name>
<protein>
    <submittedName>
        <fullName evidence="1">Uncharacterized protein</fullName>
    </submittedName>
</protein>
<reference evidence="1" key="1">
    <citation type="submission" date="2014-11" db="EMBL/GenBank/DDBJ databases">
        <authorList>
            <person name="Amaro Gonzalez C."/>
        </authorList>
    </citation>
    <scope>NUCLEOTIDE SEQUENCE</scope>
</reference>
<sequence>MRMLLGHKVENSPSNLSSQ</sequence>
<dbReference type="EMBL" id="GBXM01076071">
    <property type="protein sequence ID" value="JAH32506.1"/>
    <property type="molecule type" value="Transcribed_RNA"/>
</dbReference>
<organism evidence="1">
    <name type="scientific">Anguilla anguilla</name>
    <name type="common">European freshwater eel</name>
    <name type="synonym">Muraena anguilla</name>
    <dbReference type="NCBI Taxonomy" id="7936"/>
    <lineage>
        <taxon>Eukaryota</taxon>
        <taxon>Metazoa</taxon>
        <taxon>Chordata</taxon>
        <taxon>Craniata</taxon>
        <taxon>Vertebrata</taxon>
        <taxon>Euteleostomi</taxon>
        <taxon>Actinopterygii</taxon>
        <taxon>Neopterygii</taxon>
        <taxon>Teleostei</taxon>
        <taxon>Anguilliformes</taxon>
        <taxon>Anguillidae</taxon>
        <taxon>Anguilla</taxon>
    </lineage>
</organism>
<dbReference type="AlphaFoldDB" id="A0A0E9RTR2"/>
<reference evidence="1" key="2">
    <citation type="journal article" date="2015" name="Fish Shellfish Immunol.">
        <title>Early steps in the European eel (Anguilla anguilla)-Vibrio vulnificus interaction in the gills: Role of the RtxA13 toxin.</title>
        <authorList>
            <person name="Callol A."/>
            <person name="Pajuelo D."/>
            <person name="Ebbesson L."/>
            <person name="Teles M."/>
            <person name="MacKenzie S."/>
            <person name="Amaro C."/>
        </authorList>
    </citation>
    <scope>NUCLEOTIDE SEQUENCE</scope>
</reference>
<accession>A0A0E9RTR2</accession>